<accession>A0A9N9T105</accession>
<organism evidence="2 3">
    <name type="scientific">Diabrotica balteata</name>
    <name type="common">Banded cucumber beetle</name>
    <dbReference type="NCBI Taxonomy" id="107213"/>
    <lineage>
        <taxon>Eukaryota</taxon>
        <taxon>Metazoa</taxon>
        <taxon>Ecdysozoa</taxon>
        <taxon>Arthropoda</taxon>
        <taxon>Hexapoda</taxon>
        <taxon>Insecta</taxon>
        <taxon>Pterygota</taxon>
        <taxon>Neoptera</taxon>
        <taxon>Endopterygota</taxon>
        <taxon>Coleoptera</taxon>
        <taxon>Polyphaga</taxon>
        <taxon>Cucujiformia</taxon>
        <taxon>Chrysomeloidea</taxon>
        <taxon>Chrysomelidae</taxon>
        <taxon>Galerucinae</taxon>
        <taxon>Diabroticina</taxon>
        <taxon>Diabroticites</taxon>
        <taxon>Diabrotica</taxon>
    </lineage>
</organism>
<evidence type="ECO:0000313" key="3">
    <source>
        <dbReference type="Proteomes" id="UP001153709"/>
    </source>
</evidence>
<reference evidence="2" key="1">
    <citation type="submission" date="2022-01" db="EMBL/GenBank/DDBJ databases">
        <authorList>
            <person name="King R."/>
        </authorList>
    </citation>
    <scope>NUCLEOTIDE SEQUENCE</scope>
</reference>
<evidence type="ECO:0000256" key="1">
    <source>
        <dbReference type="SAM" id="Coils"/>
    </source>
</evidence>
<dbReference type="EMBL" id="OU898278">
    <property type="protein sequence ID" value="CAG9832227.1"/>
    <property type="molecule type" value="Genomic_DNA"/>
</dbReference>
<dbReference type="Proteomes" id="UP001153709">
    <property type="component" value="Chromosome 3"/>
</dbReference>
<keyword evidence="3" id="KW-1185">Reference proteome</keyword>
<dbReference type="AlphaFoldDB" id="A0A9N9T105"/>
<proteinExistence type="predicted"/>
<name>A0A9N9T105_DIABA</name>
<protein>
    <submittedName>
        <fullName evidence="2">Uncharacterized protein</fullName>
    </submittedName>
</protein>
<gene>
    <name evidence="2" type="ORF">DIABBA_LOCUS5750</name>
</gene>
<sequence length="206" mass="23779">MAVVTVDEIKEVISSISNETQNNINFLKENALYQLNLCKNIDAKTLDSKSTSLEHFKNLNDGITADVNRIKEISKNNKSYVAKSQTNADDLNTKNNELQMKCTDIQKEINALEHKISHVKAKEKHFQKRRDKILVFKLLTNTHFCYDTKNIRGYVTGKSPDAFKTFDFNPQKMDNKKIIDNLYNNLKVCCNTRSPGDREDKENEEQ</sequence>
<evidence type="ECO:0000313" key="2">
    <source>
        <dbReference type="EMBL" id="CAG9832227.1"/>
    </source>
</evidence>
<feature type="coiled-coil region" evidence="1">
    <location>
        <begin position="81"/>
        <end position="122"/>
    </location>
</feature>
<dbReference type="OrthoDB" id="6783553at2759"/>
<keyword evidence="1" id="KW-0175">Coiled coil</keyword>